<accession>A0A0G0ZAH5</accession>
<dbReference type="Proteomes" id="UP000034320">
    <property type="component" value="Unassembled WGS sequence"/>
</dbReference>
<feature type="transmembrane region" description="Helical" evidence="1">
    <location>
        <begin position="415"/>
        <end position="437"/>
    </location>
</feature>
<feature type="transmembrane region" description="Helical" evidence="1">
    <location>
        <begin position="493"/>
        <end position="514"/>
    </location>
</feature>
<sequence>MKKIINTVIVPIIFFLFCGAVLFLSIRGIPGNPTHETMNEVMWKDEGPFELSPERGRFALTFSLIEDKTVSFSLPAARFATPDLGYHNNKYVSLFAPGVSYLVLPGYFIGKYFNVTQVGTYAVISLFALFNVILLRSISIRLGVSSISATIASLIFLFATPAFAYAVSLFQHHVSTFLIFLSLYLLLRFNNLLVLVLVWFLLASAIPVDYPNLILMFPLGLYGLSKMFSLKKNKTAYELNFKVLGILTFIGVVFPLLFFMKFNEQSYGNPFQFSGTVSSVKVIDAEGKPAAPDIERKENIEALLQPEKQNKSAVGFFKSRNILNGLSSHFINRDRGILWFTPVIFLSILGIPHLYRKNKVICSVLVSIVGLTILLYSMWGDPYGGWAFGSRYLIPAYAILSIFIAFAIDAYRRNILFVLFFLILSLFSISVNTLGAITSSRNPPEPEILALEALSGREEKYGFDRNFEMIQDGRSKSYVFQAYAQNYMTAMTYFVWLASTIGIVLVALLGLAVFRKEKNV</sequence>
<feature type="transmembrane region" description="Helical" evidence="1">
    <location>
        <begin position="391"/>
        <end position="408"/>
    </location>
</feature>
<gene>
    <name evidence="2" type="ORF">UV09_C0032G0002</name>
</gene>
<keyword evidence="1" id="KW-1133">Transmembrane helix</keyword>
<feature type="transmembrane region" description="Helical" evidence="1">
    <location>
        <begin position="336"/>
        <end position="355"/>
    </location>
</feature>
<keyword evidence="1" id="KW-0472">Membrane</keyword>
<reference evidence="2 3" key="1">
    <citation type="journal article" date="2015" name="Nature">
        <title>rRNA introns, odd ribosomes, and small enigmatic genomes across a large radiation of phyla.</title>
        <authorList>
            <person name="Brown C.T."/>
            <person name="Hug L.A."/>
            <person name="Thomas B.C."/>
            <person name="Sharon I."/>
            <person name="Castelle C.J."/>
            <person name="Singh A."/>
            <person name="Wilkins M.J."/>
            <person name="Williams K.H."/>
            <person name="Banfield J.F."/>
        </authorList>
    </citation>
    <scope>NUCLEOTIDE SEQUENCE [LARGE SCALE GENOMIC DNA]</scope>
</reference>
<feature type="transmembrane region" description="Helical" evidence="1">
    <location>
        <begin position="360"/>
        <end position="379"/>
    </location>
</feature>
<comment type="caution">
    <text evidence="2">The sequence shown here is derived from an EMBL/GenBank/DDBJ whole genome shotgun (WGS) entry which is preliminary data.</text>
</comment>
<dbReference type="AlphaFoldDB" id="A0A0G0ZAH5"/>
<feature type="transmembrane region" description="Helical" evidence="1">
    <location>
        <begin position="121"/>
        <end position="140"/>
    </location>
</feature>
<feature type="transmembrane region" description="Helical" evidence="1">
    <location>
        <begin position="91"/>
        <end position="109"/>
    </location>
</feature>
<evidence type="ECO:0008006" key="4">
    <source>
        <dbReference type="Google" id="ProtNLM"/>
    </source>
</evidence>
<protein>
    <recommendedName>
        <fullName evidence="4">Glycosyltransferase RgtA/B/C/D-like domain-containing protein</fullName>
    </recommendedName>
</protein>
<keyword evidence="1" id="KW-0812">Transmembrane</keyword>
<organism evidence="2 3">
    <name type="scientific">Candidatus Gottesmanbacteria bacterium GW2011_GWA2_42_18</name>
    <dbReference type="NCBI Taxonomy" id="1618442"/>
    <lineage>
        <taxon>Bacteria</taxon>
        <taxon>Candidatus Gottesmaniibacteriota</taxon>
    </lineage>
</organism>
<feature type="transmembrane region" description="Helical" evidence="1">
    <location>
        <begin position="213"/>
        <end position="229"/>
    </location>
</feature>
<feature type="transmembrane region" description="Helical" evidence="1">
    <location>
        <begin position="241"/>
        <end position="260"/>
    </location>
</feature>
<feature type="transmembrane region" description="Helical" evidence="1">
    <location>
        <begin position="146"/>
        <end position="170"/>
    </location>
</feature>
<name>A0A0G0ZAH5_9BACT</name>
<feature type="transmembrane region" description="Helical" evidence="1">
    <location>
        <begin position="177"/>
        <end position="201"/>
    </location>
</feature>
<proteinExistence type="predicted"/>
<dbReference type="EMBL" id="LCDD01000032">
    <property type="protein sequence ID" value="KKS45629.1"/>
    <property type="molecule type" value="Genomic_DNA"/>
</dbReference>
<evidence type="ECO:0000256" key="1">
    <source>
        <dbReference type="SAM" id="Phobius"/>
    </source>
</evidence>
<feature type="transmembrane region" description="Helical" evidence="1">
    <location>
        <begin position="7"/>
        <end position="29"/>
    </location>
</feature>
<evidence type="ECO:0000313" key="3">
    <source>
        <dbReference type="Proteomes" id="UP000034320"/>
    </source>
</evidence>
<evidence type="ECO:0000313" key="2">
    <source>
        <dbReference type="EMBL" id="KKS45629.1"/>
    </source>
</evidence>